<keyword evidence="1" id="KW-1133">Transmembrane helix</keyword>
<gene>
    <name evidence="2" type="ORF">AVDCRST_MAG79-995</name>
</gene>
<sequence>MSGVATVMGYALRESLRRRVFVIVLILTVCFLALYALAAREAFSEVTEFRGVVDEQERILFGATLLGLAMFGTLFLGAVLAVFLTLGVVRGDAERGLLQPLVVRPIGRVQLLVGRFLAAGAVCALYVFAVYLAAVAITDAIGGWSPDRLLLPGVSLAGGMLFLVAVSLLGSVFLSATANGIAIFMVFGAGLVGGLLGQLGEGLQSPTLEDIGRNVSWALPFEALYQSGLSALTEDTVGFAKIVVNLGPFGGARDMGAGIWPWTAAYTALVGVLAAVGFARRDL</sequence>
<feature type="transmembrane region" description="Helical" evidence="1">
    <location>
        <begin position="149"/>
        <end position="174"/>
    </location>
</feature>
<dbReference type="PANTHER" id="PTHR37305:SF1">
    <property type="entry name" value="MEMBRANE PROTEIN"/>
    <property type="match status" value="1"/>
</dbReference>
<accession>A0A6J4TTS1</accession>
<name>A0A6J4TTS1_9ACTN</name>
<feature type="transmembrane region" description="Helical" evidence="1">
    <location>
        <begin position="259"/>
        <end position="279"/>
    </location>
</feature>
<dbReference type="PANTHER" id="PTHR37305">
    <property type="entry name" value="INTEGRAL MEMBRANE PROTEIN-RELATED"/>
    <property type="match status" value="1"/>
</dbReference>
<feature type="transmembrane region" description="Helical" evidence="1">
    <location>
        <begin position="20"/>
        <end position="39"/>
    </location>
</feature>
<organism evidence="2">
    <name type="scientific">uncultured Thermoleophilia bacterium</name>
    <dbReference type="NCBI Taxonomy" id="1497501"/>
    <lineage>
        <taxon>Bacteria</taxon>
        <taxon>Bacillati</taxon>
        <taxon>Actinomycetota</taxon>
        <taxon>Thermoleophilia</taxon>
        <taxon>environmental samples</taxon>
    </lineage>
</organism>
<dbReference type="AlphaFoldDB" id="A0A6J4TTS1"/>
<dbReference type="GO" id="GO:0005886">
    <property type="term" value="C:plasma membrane"/>
    <property type="evidence" value="ECO:0007669"/>
    <property type="project" value="UniProtKB-SubCell"/>
</dbReference>
<evidence type="ECO:0000313" key="2">
    <source>
        <dbReference type="EMBL" id="CAA9531843.1"/>
    </source>
</evidence>
<evidence type="ECO:0000256" key="1">
    <source>
        <dbReference type="SAM" id="Phobius"/>
    </source>
</evidence>
<dbReference type="EMBL" id="CADCWC010000172">
    <property type="protein sequence ID" value="CAA9531843.1"/>
    <property type="molecule type" value="Genomic_DNA"/>
</dbReference>
<dbReference type="Pfam" id="PF12679">
    <property type="entry name" value="ABC2_membrane_2"/>
    <property type="match status" value="1"/>
</dbReference>
<reference evidence="2" key="1">
    <citation type="submission" date="2020-02" db="EMBL/GenBank/DDBJ databases">
        <authorList>
            <person name="Meier V. D."/>
        </authorList>
    </citation>
    <scope>NUCLEOTIDE SEQUENCE</scope>
    <source>
        <strain evidence="2">AVDCRST_MAG79</strain>
    </source>
</reference>
<feature type="transmembrane region" description="Helical" evidence="1">
    <location>
        <begin position="59"/>
        <end position="89"/>
    </location>
</feature>
<keyword evidence="1" id="KW-0472">Membrane</keyword>
<protein>
    <submittedName>
        <fullName evidence="2">Chromosome (Plasmid) partitioning protein ParB</fullName>
    </submittedName>
</protein>
<feature type="transmembrane region" description="Helical" evidence="1">
    <location>
        <begin position="181"/>
        <end position="200"/>
    </location>
</feature>
<feature type="transmembrane region" description="Helical" evidence="1">
    <location>
        <begin position="116"/>
        <end position="137"/>
    </location>
</feature>
<proteinExistence type="predicted"/>
<keyword evidence="1" id="KW-0812">Transmembrane</keyword>
<dbReference type="GO" id="GO:0140359">
    <property type="term" value="F:ABC-type transporter activity"/>
    <property type="evidence" value="ECO:0007669"/>
    <property type="project" value="InterPro"/>
</dbReference>